<evidence type="ECO:0000256" key="1">
    <source>
        <dbReference type="SAM" id="MobiDB-lite"/>
    </source>
</evidence>
<feature type="compositionally biased region" description="Basic residues" evidence="1">
    <location>
        <begin position="315"/>
        <end position="325"/>
    </location>
</feature>
<dbReference type="Proteomes" id="UP001364617">
    <property type="component" value="Unassembled WGS sequence"/>
</dbReference>
<dbReference type="EMBL" id="JAYKXH010000006">
    <property type="protein sequence ID" value="KAK7166043.1"/>
    <property type="molecule type" value="Genomic_DNA"/>
</dbReference>
<feature type="region of interest" description="Disordered" evidence="1">
    <location>
        <begin position="1"/>
        <end position="24"/>
    </location>
</feature>
<feature type="region of interest" description="Disordered" evidence="1">
    <location>
        <begin position="292"/>
        <end position="327"/>
    </location>
</feature>
<feature type="region of interest" description="Disordered" evidence="1">
    <location>
        <begin position="342"/>
        <end position="380"/>
    </location>
</feature>
<protein>
    <submittedName>
        <fullName evidence="2">Uncharacterized protein</fullName>
    </submittedName>
</protein>
<sequence>MKNSIQRKTTSSSTTAKANINHPPQINTRPVCVSQMSSVFTGVPPLFGTTQAFLLRLAQLEAQLVLNLISNIAAGNNSSYGNPLVPLSLLQPVGIQRSSFLNMYQPPGGFTLSHLLHRKNTNSIPHRASYPSSSFTEMNSVTTNKESDGLLAKEINQKKIPIIRNTKVPLPTSKEPLVRSSTNHLGKHFAFKPDVDCSRYQSMTAKAMISPDRPQIEEVEPKRQVTQRFPTENLIKALTSLGLSFEDLELLSHVPDNQLTTEKLPFIIQDIQQRKETEGIYHGHARWNSSDQLESNAHGKHHDQRSIGERQGSSHSHRSLSAKRYSRSEDIHEYFSTQSRTLKRLRDSSGSGSNSFLKRLQHGPADVTRSRGRPGSVCCPSPSKCSIRPSFVSTGCNKTRHHTTKRSLSSAHRSTTFNSMRNGQQQSFPVKSAKSEGTTKSMNIQMPVTKMTEKTSAHTKGVIRVSGISPDYSESELIKMASPFSHPDDVLMATEVDMETCLEWKKALLMLPTEFSAQEMVKVYSAIPVHMRQQSLELVSQNVDLSSPVSVFHAFVGPAMSNPCAATGVLRLLKPFGKVFRTLVFNGNKADADQCLWNKSSMQMVLEMESASVALSVFEWSQKIPCLYNNHHLSFLRGCNIQKDTSEVNSAKYPQSFSP</sequence>
<gene>
    <name evidence="2" type="ORF">R3I93_005971</name>
</gene>
<dbReference type="Gene3D" id="3.30.70.330">
    <property type="match status" value="1"/>
</dbReference>
<proteinExistence type="predicted"/>
<dbReference type="AlphaFoldDB" id="A0AAN9D980"/>
<keyword evidence="3" id="KW-1185">Reference proteome</keyword>
<evidence type="ECO:0000313" key="2">
    <source>
        <dbReference type="EMBL" id="KAK7166043.1"/>
    </source>
</evidence>
<comment type="caution">
    <text evidence="2">The sequence shown here is derived from an EMBL/GenBank/DDBJ whole genome shotgun (WGS) entry which is preliminary data.</text>
</comment>
<name>A0AAN9D980_9TELE</name>
<reference evidence="2 3" key="1">
    <citation type="submission" date="2024-02" db="EMBL/GenBank/DDBJ databases">
        <title>Chromosome-level genome assembly of the Eurasian Minnow (Phoxinus phoxinus).</title>
        <authorList>
            <person name="Oriowo T.O."/>
            <person name="Martin S."/>
            <person name="Stange M."/>
            <person name="Chrysostomakis Y."/>
            <person name="Brown T."/>
            <person name="Winkler S."/>
            <person name="Kukowka S."/>
            <person name="Myers E.W."/>
            <person name="Bohne A."/>
        </authorList>
    </citation>
    <scope>NUCLEOTIDE SEQUENCE [LARGE SCALE GENOMIC DNA]</scope>
    <source>
        <strain evidence="2">ZFMK-TIS-60720</strain>
        <tissue evidence="2">Whole Organism</tissue>
    </source>
</reference>
<evidence type="ECO:0000313" key="3">
    <source>
        <dbReference type="Proteomes" id="UP001364617"/>
    </source>
</evidence>
<dbReference type="InterPro" id="IPR012677">
    <property type="entry name" value="Nucleotide-bd_a/b_plait_sf"/>
</dbReference>
<organism evidence="2 3">
    <name type="scientific">Phoxinus phoxinus</name>
    <name type="common">Eurasian minnow</name>
    <dbReference type="NCBI Taxonomy" id="58324"/>
    <lineage>
        <taxon>Eukaryota</taxon>
        <taxon>Metazoa</taxon>
        <taxon>Chordata</taxon>
        <taxon>Craniata</taxon>
        <taxon>Vertebrata</taxon>
        <taxon>Euteleostomi</taxon>
        <taxon>Actinopterygii</taxon>
        <taxon>Neopterygii</taxon>
        <taxon>Teleostei</taxon>
        <taxon>Ostariophysi</taxon>
        <taxon>Cypriniformes</taxon>
        <taxon>Leuciscidae</taxon>
        <taxon>Phoxininae</taxon>
        <taxon>Phoxinus</taxon>
    </lineage>
</organism>
<accession>A0AAN9D980</accession>